<dbReference type="Proteomes" id="UP000076927">
    <property type="component" value="Chromosome"/>
</dbReference>
<keyword evidence="6 8" id="KW-1133">Transmembrane helix</keyword>
<evidence type="ECO:0000256" key="7">
    <source>
        <dbReference type="ARBA" id="ARBA00023136"/>
    </source>
</evidence>
<dbReference type="AlphaFoldDB" id="A0A172TFF9"/>
<comment type="similarity">
    <text evidence="2">Belongs to the major facilitator superfamily. EmrB family.</text>
</comment>
<dbReference type="PANTHER" id="PTHR42718">
    <property type="entry name" value="MAJOR FACILITATOR SUPERFAMILY MULTIDRUG TRANSPORTER MFSC"/>
    <property type="match status" value="1"/>
</dbReference>
<dbReference type="Pfam" id="PF07690">
    <property type="entry name" value="MFS_1"/>
    <property type="match status" value="1"/>
</dbReference>
<dbReference type="OrthoDB" id="9816041at2"/>
<feature type="transmembrane region" description="Helical" evidence="8">
    <location>
        <begin position="48"/>
        <end position="68"/>
    </location>
</feature>
<dbReference type="SUPFAM" id="SSF103473">
    <property type="entry name" value="MFS general substrate transporter"/>
    <property type="match status" value="1"/>
</dbReference>
<dbReference type="EMBL" id="CP011388">
    <property type="protein sequence ID" value="ANE45617.1"/>
    <property type="molecule type" value="Genomic_DNA"/>
</dbReference>
<dbReference type="PATRIC" id="fig|1178515.4.peg.814"/>
<dbReference type="RefSeq" id="WP_068604501.1">
    <property type="nucleotide sequence ID" value="NZ_CP011388.1"/>
</dbReference>
<evidence type="ECO:0000256" key="2">
    <source>
        <dbReference type="ARBA" id="ARBA00008537"/>
    </source>
</evidence>
<evidence type="ECO:0000259" key="9">
    <source>
        <dbReference type="PROSITE" id="PS50850"/>
    </source>
</evidence>
<name>A0A172TFF9_9BACL</name>
<evidence type="ECO:0000313" key="10">
    <source>
        <dbReference type="EMBL" id="ANE45617.1"/>
    </source>
</evidence>
<feature type="transmembrane region" description="Helical" evidence="8">
    <location>
        <begin position="166"/>
        <end position="185"/>
    </location>
</feature>
<comment type="subcellular location">
    <subcellularLocation>
        <location evidence="1">Cell membrane</location>
        <topology evidence="1">Multi-pass membrane protein</topology>
    </subcellularLocation>
</comment>
<evidence type="ECO:0000256" key="4">
    <source>
        <dbReference type="ARBA" id="ARBA00022475"/>
    </source>
</evidence>
<dbReference type="PROSITE" id="PS50850">
    <property type="entry name" value="MFS"/>
    <property type="match status" value="1"/>
</dbReference>
<protein>
    <submittedName>
        <fullName evidence="10">Major facilitator transporter</fullName>
    </submittedName>
</protein>
<feature type="transmembrane region" description="Helical" evidence="8">
    <location>
        <begin position="304"/>
        <end position="325"/>
    </location>
</feature>
<feature type="transmembrane region" description="Helical" evidence="8">
    <location>
        <begin position="105"/>
        <end position="127"/>
    </location>
</feature>
<organism evidence="10 11">
    <name type="scientific">Paenibacillus swuensis</name>
    <dbReference type="NCBI Taxonomy" id="1178515"/>
    <lineage>
        <taxon>Bacteria</taxon>
        <taxon>Bacillati</taxon>
        <taxon>Bacillota</taxon>
        <taxon>Bacilli</taxon>
        <taxon>Bacillales</taxon>
        <taxon>Paenibacillaceae</taxon>
        <taxon>Paenibacillus</taxon>
    </lineage>
</organism>
<dbReference type="NCBIfam" id="TIGR00711">
    <property type="entry name" value="efflux_EmrB"/>
    <property type="match status" value="1"/>
</dbReference>
<dbReference type="PANTHER" id="PTHR42718:SF9">
    <property type="entry name" value="MAJOR FACILITATOR SUPERFAMILY MULTIDRUG TRANSPORTER MFSC"/>
    <property type="match status" value="1"/>
</dbReference>
<feature type="domain" description="Major facilitator superfamily (MFS) profile" evidence="9">
    <location>
        <begin position="14"/>
        <end position="475"/>
    </location>
</feature>
<accession>A0A172TFF9</accession>
<reference evidence="10 11" key="1">
    <citation type="submission" date="2015-01" db="EMBL/GenBank/DDBJ databases">
        <title>Paenibacillus swuensis/DY6/whole genome sequencing.</title>
        <authorList>
            <person name="Kim M.K."/>
            <person name="Srinivasan S."/>
            <person name="Lee J.-J."/>
        </authorList>
    </citation>
    <scope>NUCLEOTIDE SEQUENCE [LARGE SCALE GENOMIC DNA]</scope>
    <source>
        <strain evidence="10 11">DY6</strain>
    </source>
</reference>
<dbReference type="KEGG" id="pswu:SY83_04090"/>
<feature type="transmembrane region" description="Helical" evidence="8">
    <location>
        <begin position="228"/>
        <end position="247"/>
    </location>
</feature>
<dbReference type="Gene3D" id="1.20.1250.20">
    <property type="entry name" value="MFS general substrate transporter like domains"/>
    <property type="match status" value="1"/>
</dbReference>
<dbReference type="PROSITE" id="PS00217">
    <property type="entry name" value="SUGAR_TRANSPORT_2"/>
    <property type="match status" value="1"/>
</dbReference>
<keyword evidence="3" id="KW-0813">Transport</keyword>
<keyword evidence="4" id="KW-1003">Cell membrane</keyword>
<evidence type="ECO:0000256" key="3">
    <source>
        <dbReference type="ARBA" id="ARBA00022448"/>
    </source>
</evidence>
<sequence length="488" mass="52778">MKTTSLQQTRFWPLMFAIFIGSFVCTLSISTINIAIPDLMRELNADISILQWTITGFMLATGTVAPITGFLGDKFSYKRVYVFSLIGFTISSLFCALAWDASSLIAFRVIQGACAGLVMPATMTIIFQVVPAERRAMALSFWSLSAMLAPALGPTLAGWLIQTFSWHWLFVFNIPVGIIASLLAIRLIPYYRLTVPATFDGIGFVTVIAASISILVSFSQGHAWGWDSLRTLGLLGFGIICLALFIWRELVVKEPLLNVRVFKSPRYTLTLIINSIITVSLYSGAFLTPLFLQNIQNVTPLDTGLILLPSSLAMALSMPFVGKLYGTVGPRLLIICGIVLMGVGTLAMSWLNVGIGAMYIIMWMTVRNLGIALTTMPANNAGMEGISRELSGHATAMSNWVRNAFGSFSIALFTSLLASRTASHTAELAAGGQGGVTPAVQAVAFTISVNDVYFYATLIVLVGLPLALLLRKASPLTKTEVHAEKEST</sequence>
<feature type="transmembrane region" description="Helical" evidence="8">
    <location>
        <begin position="12"/>
        <end position="36"/>
    </location>
</feature>
<dbReference type="InterPro" id="IPR036259">
    <property type="entry name" value="MFS_trans_sf"/>
</dbReference>
<dbReference type="GO" id="GO:0005886">
    <property type="term" value="C:plasma membrane"/>
    <property type="evidence" value="ECO:0007669"/>
    <property type="project" value="UniProtKB-SubCell"/>
</dbReference>
<gene>
    <name evidence="10" type="ORF">SY83_04090</name>
</gene>
<keyword evidence="7 8" id="KW-0472">Membrane</keyword>
<dbReference type="STRING" id="1178515.SY83_04090"/>
<evidence type="ECO:0000256" key="5">
    <source>
        <dbReference type="ARBA" id="ARBA00022692"/>
    </source>
</evidence>
<dbReference type="InterPro" id="IPR004638">
    <property type="entry name" value="EmrB-like"/>
</dbReference>
<keyword evidence="11" id="KW-1185">Reference proteome</keyword>
<feature type="transmembrane region" description="Helical" evidence="8">
    <location>
        <begin position="139"/>
        <end position="160"/>
    </location>
</feature>
<dbReference type="CDD" id="cd17503">
    <property type="entry name" value="MFS_LmrB_MDR_like"/>
    <property type="match status" value="1"/>
</dbReference>
<dbReference type="InterPro" id="IPR020846">
    <property type="entry name" value="MFS_dom"/>
</dbReference>
<feature type="transmembrane region" description="Helical" evidence="8">
    <location>
        <begin position="332"/>
        <end position="351"/>
    </location>
</feature>
<evidence type="ECO:0000313" key="11">
    <source>
        <dbReference type="Proteomes" id="UP000076927"/>
    </source>
</evidence>
<feature type="transmembrane region" description="Helical" evidence="8">
    <location>
        <begin position="452"/>
        <end position="470"/>
    </location>
</feature>
<dbReference type="InterPro" id="IPR011701">
    <property type="entry name" value="MFS"/>
</dbReference>
<evidence type="ECO:0000256" key="6">
    <source>
        <dbReference type="ARBA" id="ARBA00022989"/>
    </source>
</evidence>
<evidence type="ECO:0000256" key="8">
    <source>
        <dbReference type="SAM" id="Phobius"/>
    </source>
</evidence>
<feature type="transmembrane region" description="Helical" evidence="8">
    <location>
        <begin position="80"/>
        <end position="99"/>
    </location>
</feature>
<dbReference type="GO" id="GO:0022857">
    <property type="term" value="F:transmembrane transporter activity"/>
    <property type="evidence" value="ECO:0007669"/>
    <property type="project" value="InterPro"/>
</dbReference>
<feature type="transmembrane region" description="Helical" evidence="8">
    <location>
        <begin position="268"/>
        <end position="292"/>
    </location>
</feature>
<evidence type="ECO:0000256" key="1">
    <source>
        <dbReference type="ARBA" id="ARBA00004651"/>
    </source>
</evidence>
<dbReference type="Gene3D" id="1.20.1720.10">
    <property type="entry name" value="Multidrug resistance protein D"/>
    <property type="match status" value="1"/>
</dbReference>
<feature type="transmembrane region" description="Helical" evidence="8">
    <location>
        <begin position="197"/>
        <end position="216"/>
    </location>
</feature>
<keyword evidence="5 8" id="KW-0812">Transmembrane</keyword>
<proteinExistence type="inferred from homology"/>
<dbReference type="InterPro" id="IPR005829">
    <property type="entry name" value="Sugar_transporter_CS"/>
</dbReference>